<reference evidence="2 3" key="1">
    <citation type="journal article" date="2015" name="Nature">
        <title>rRNA introns, odd ribosomes, and small enigmatic genomes across a large radiation of phyla.</title>
        <authorList>
            <person name="Brown C.T."/>
            <person name="Hug L.A."/>
            <person name="Thomas B.C."/>
            <person name="Sharon I."/>
            <person name="Castelle C.J."/>
            <person name="Singh A."/>
            <person name="Wilkins M.J."/>
            <person name="Williams K.H."/>
            <person name="Banfield J.F."/>
        </authorList>
    </citation>
    <scope>NUCLEOTIDE SEQUENCE [LARGE SCALE GENOMIC DNA]</scope>
</reference>
<name>A0A0G1VH07_9BACT</name>
<accession>A0A0G1VH07</accession>
<keyword evidence="1" id="KW-0812">Transmembrane</keyword>
<feature type="transmembrane region" description="Helical" evidence="1">
    <location>
        <begin position="66"/>
        <end position="82"/>
    </location>
</feature>
<proteinExistence type="predicted"/>
<dbReference type="AlphaFoldDB" id="A0A0G1VH07"/>
<gene>
    <name evidence="2" type="ORF">UY02_C0001G0006</name>
</gene>
<comment type="caution">
    <text evidence="2">The sequence shown here is derived from an EMBL/GenBank/DDBJ whole genome shotgun (WGS) entry which is preliminary data.</text>
</comment>
<evidence type="ECO:0000256" key="1">
    <source>
        <dbReference type="SAM" id="Phobius"/>
    </source>
</evidence>
<evidence type="ECO:0000313" key="3">
    <source>
        <dbReference type="Proteomes" id="UP000034682"/>
    </source>
</evidence>
<protein>
    <recommendedName>
        <fullName evidence="4">Polymerase nucleotidyl transferase domain-containing protein</fullName>
    </recommendedName>
</protein>
<keyword evidence="1" id="KW-0472">Membrane</keyword>
<evidence type="ECO:0008006" key="4">
    <source>
        <dbReference type="Google" id="ProtNLM"/>
    </source>
</evidence>
<evidence type="ECO:0000313" key="2">
    <source>
        <dbReference type="EMBL" id="KKU77488.1"/>
    </source>
</evidence>
<organism evidence="2 3">
    <name type="scientific">Candidatus Giovannonibacteria bacterium GW2011_GWB1_47_6b</name>
    <dbReference type="NCBI Taxonomy" id="1618655"/>
    <lineage>
        <taxon>Bacteria</taxon>
        <taxon>Candidatus Giovannoniibacteriota</taxon>
    </lineage>
</organism>
<keyword evidence="1" id="KW-1133">Transmembrane helix</keyword>
<dbReference type="Proteomes" id="UP000034682">
    <property type="component" value="Unassembled WGS sequence"/>
</dbReference>
<feature type="transmembrane region" description="Helical" evidence="1">
    <location>
        <begin position="27"/>
        <end position="46"/>
    </location>
</feature>
<dbReference type="EMBL" id="LCOK01000001">
    <property type="protein sequence ID" value="KKU77488.1"/>
    <property type="molecule type" value="Genomic_DNA"/>
</dbReference>
<sequence length="239" mass="27732">MDSDTLAKRNQQVLYDKKWIIFLRRTWPFRFIPFVDFAVAAGSMALGNVNLESDFDVIVGARAGRIFTARFFAVAIFGLLGWRRKKLSHKEAAADKICLNHFITPKTFRLSPPHDKYWQVLYANLVPIFGDQARIADFFAANQDWAHLHGGQAGRERLQASDPRFLYRRPSAIKVIVEKLLSGVAGSWLEKLLRNFQIRRIERSLLRDPSGYKPRIKYNDEELEFHPDTRRIEILDKSL</sequence>